<dbReference type="PANTHER" id="PTHR33392">
    <property type="entry name" value="POLYISOPRENYL-TEICHOIC ACID--PEPTIDOGLYCAN TEICHOIC ACID TRANSFERASE TAGU"/>
    <property type="match status" value="1"/>
</dbReference>
<accession>A0A2M6IV91</accession>
<evidence type="ECO:0000256" key="2">
    <source>
        <dbReference type="SAM" id="Phobius"/>
    </source>
</evidence>
<sequence>MLKSRLNRIAMRNKAIKYGLIGFGIILLMLLIFFVVRVIGFYNAIHTDSQDTENSNREVKEKMDYTLLILGYGGGTHDGANLTDTIMVANINLKKKHVVLVSIPRDVWVNVPTKSAPFHSKINAIYQMALFPKNYPDVDSSYYSDKNPSGLIKKIIFDITGMKIDAYVSVDFQGFIKAIDTLGGIDVQVQKTFTDYEYPLEGKETDLCEHDEEFKAIEPILNNEMSLEDQTKLFEEKPELKAFFTNIEDNPPIAFPCRYEELHFEQGIA</sequence>
<keyword evidence="2" id="KW-1133">Transmembrane helix</keyword>
<gene>
    <name evidence="4" type="ORF">COV58_00715</name>
</gene>
<feature type="domain" description="Cell envelope-related transcriptional attenuator" evidence="3">
    <location>
        <begin position="83"/>
        <end position="196"/>
    </location>
</feature>
<proteinExistence type="inferred from homology"/>
<dbReference type="Proteomes" id="UP000231056">
    <property type="component" value="Unassembled WGS sequence"/>
</dbReference>
<dbReference type="EMBL" id="PCVM01000014">
    <property type="protein sequence ID" value="PIQ73772.1"/>
    <property type="molecule type" value="Genomic_DNA"/>
</dbReference>
<dbReference type="Pfam" id="PF03816">
    <property type="entry name" value="LytR_cpsA_psr"/>
    <property type="match status" value="1"/>
</dbReference>
<dbReference type="Gene3D" id="3.40.630.190">
    <property type="entry name" value="LCP protein"/>
    <property type="match status" value="1"/>
</dbReference>
<protein>
    <recommendedName>
        <fullName evidence="3">Cell envelope-related transcriptional attenuator domain-containing protein</fullName>
    </recommendedName>
</protein>
<keyword evidence="2" id="KW-0472">Membrane</keyword>
<comment type="caution">
    <text evidence="4">The sequence shown here is derived from an EMBL/GenBank/DDBJ whole genome shotgun (WGS) entry which is preliminary data.</text>
</comment>
<dbReference type="PANTHER" id="PTHR33392:SF6">
    <property type="entry name" value="POLYISOPRENYL-TEICHOIC ACID--PEPTIDOGLYCAN TEICHOIC ACID TRANSFERASE TAGU"/>
    <property type="match status" value="1"/>
</dbReference>
<feature type="non-terminal residue" evidence="4">
    <location>
        <position position="269"/>
    </location>
</feature>
<feature type="transmembrane region" description="Helical" evidence="2">
    <location>
        <begin position="20"/>
        <end position="42"/>
    </location>
</feature>
<dbReference type="AlphaFoldDB" id="A0A2M6IV91"/>
<evidence type="ECO:0000313" key="4">
    <source>
        <dbReference type="EMBL" id="PIQ73772.1"/>
    </source>
</evidence>
<keyword evidence="2" id="KW-0812">Transmembrane</keyword>
<evidence type="ECO:0000256" key="1">
    <source>
        <dbReference type="ARBA" id="ARBA00006068"/>
    </source>
</evidence>
<evidence type="ECO:0000313" key="5">
    <source>
        <dbReference type="Proteomes" id="UP000231056"/>
    </source>
</evidence>
<name>A0A2M6IV91_9BACT</name>
<evidence type="ECO:0000259" key="3">
    <source>
        <dbReference type="Pfam" id="PF03816"/>
    </source>
</evidence>
<dbReference type="InterPro" id="IPR050922">
    <property type="entry name" value="LytR/CpsA/Psr_CW_biosynth"/>
</dbReference>
<dbReference type="InterPro" id="IPR004474">
    <property type="entry name" value="LytR_CpsA_psr"/>
</dbReference>
<reference evidence="4 5" key="1">
    <citation type="submission" date="2017-09" db="EMBL/GenBank/DDBJ databases">
        <title>Depth-based differentiation of microbial function through sediment-hosted aquifers and enrichment of novel symbionts in the deep terrestrial subsurface.</title>
        <authorList>
            <person name="Probst A.J."/>
            <person name="Ladd B."/>
            <person name="Jarett J.K."/>
            <person name="Geller-Mcgrath D.E."/>
            <person name="Sieber C.M."/>
            <person name="Emerson J.B."/>
            <person name="Anantharaman K."/>
            <person name="Thomas B.C."/>
            <person name="Malmstrom R."/>
            <person name="Stieglmeier M."/>
            <person name="Klingl A."/>
            <person name="Woyke T."/>
            <person name="Ryan C.M."/>
            <person name="Banfield J.F."/>
        </authorList>
    </citation>
    <scope>NUCLEOTIDE SEQUENCE [LARGE SCALE GENOMIC DNA]</scope>
    <source>
        <strain evidence="4">CG11_big_fil_rev_8_21_14_0_20_36_8</strain>
    </source>
</reference>
<comment type="similarity">
    <text evidence="1">Belongs to the LytR/CpsA/Psr (LCP) family.</text>
</comment>
<organism evidence="4 5">
    <name type="scientific">Candidatus Roizmanbacteria bacterium CG11_big_fil_rev_8_21_14_0_20_36_8</name>
    <dbReference type="NCBI Taxonomy" id="1974856"/>
    <lineage>
        <taxon>Bacteria</taxon>
        <taxon>Candidatus Roizmaniibacteriota</taxon>
    </lineage>
</organism>
<dbReference type="NCBIfam" id="TIGR00350">
    <property type="entry name" value="lytR_cpsA_psr"/>
    <property type="match status" value="1"/>
</dbReference>